<organism evidence="1 2">
    <name type="scientific">Candidatus Nitronauta litoralis</name>
    <dbReference type="NCBI Taxonomy" id="2705533"/>
    <lineage>
        <taxon>Bacteria</taxon>
        <taxon>Pseudomonadati</taxon>
        <taxon>Nitrospinota/Tectimicrobiota group</taxon>
        <taxon>Nitrospinota</taxon>
        <taxon>Nitrospinia</taxon>
        <taxon>Nitrospinales</taxon>
        <taxon>Nitrospinaceae</taxon>
        <taxon>Candidatus Nitronauta</taxon>
    </lineage>
</organism>
<accession>A0A7T0FZL4</accession>
<proteinExistence type="predicted"/>
<protein>
    <submittedName>
        <fullName evidence="1">Uncharacterized protein</fullName>
    </submittedName>
</protein>
<name>A0A7T0FZL4_9BACT</name>
<dbReference type="InterPro" id="IPR044000">
    <property type="entry name" value="Phage_tube_2"/>
</dbReference>
<evidence type="ECO:0000313" key="2">
    <source>
        <dbReference type="Proteomes" id="UP000594688"/>
    </source>
</evidence>
<dbReference type="Pfam" id="PF18906">
    <property type="entry name" value="Phage_tube_2"/>
    <property type="match status" value="1"/>
</dbReference>
<dbReference type="EMBL" id="CP048685">
    <property type="protein sequence ID" value="QPJ61700.1"/>
    <property type="molecule type" value="Genomic_DNA"/>
</dbReference>
<gene>
    <name evidence="1" type="ORF">G3M70_07295</name>
</gene>
<sequence length="320" mass="33576">MALKKVSLVLAKQEVTYGTDPVPVPGANAILVSSPEVKVDGERLVREFDSATLGALGHVIGIKSATVTFSTELKGSGTANAGGAGDVPEIDPLLQACGFALTATAESGGGVGDGDLTYDPVSTNRKSVTLYIYLGDVLHKITGAYGNFSLDLNAGKHGVINWEFQGLYIKPTDAAIPGGAAYNAQAPWPYLSANLTLGAYSPIFEGLSIDIGNSLSVRKDANSGSGVVGVSITERDVSGSLNPESVPEATHPFWTDWENANSKALSTLIGGIDGNKITITAPKVLLNEINWGDRDETRIYETPITLARNSGDDEIKIKFH</sequence>
<dbReference type="KEGG" id="nli:G3M70_07295"/>
<evidence type="ECO:0000313" key="1">
    <source>
        <dbReference type="EMBL" id="QPJ61700.1"/>
    </source>
</evidence>
<dbReference type="Proteomes" id="UP000594688">
    <property type="component" value="Chromosome"/>
</dbReference>
<dbReference type="AlphaFoldDB" id="A0A7T0FZL4"/>
<reference evidence="1 2" key="1">
    <citation type="submission" date="2020-02" db="EMBL/GenBank/DDBJ databases">
        <title>Genomic and physiological characterization of two novel Nitrospinaceae genera.</title>
        <authorList>
            <person name="Mueller A.J."/>
            <person name="Jung M.-Y."/>
            <person name="Strachan C.R."/>
            <person name="Herbold C.W."/>
            <person name="Kirkegaard R.H."/>
            <person name="Daims H."/>
        </authorList>
    </citation>
    <scope>NUCLEOTIDE SEQUENCE [LARGE SCALE GENOMIC DNA]</scope>
    <source>
        <strain evidence="1">EB</strain>
    </source>
</reference>